<dbReference type="Proteomes" id="UP000199394">
    <property type="component" value="Unassembled WGS sequence"/>
</dbReference>
<organism evidence="1 2">
    <name type="scientific">Eubacterium aggregans</name>
    <dbReference type="NCBI Taxonomy" id="81409"/>
    <lineage>
        <taxon>Bacteria</taxon>
        <taxon>Bacillati</taxon>
        <taxon>Bacillota</taxon>
        <taxon>Clostridia</taxon>
        <taxon>Eubacteriales</taxon>
        <taxon>Eubacteriaceae</taxon>
        <taxon>Eubacterium</taxon>
    </lineage>
</organism>
<dbReference type="EMBL" id="FNRK01000003">
    <property type="protein sequence ID" value="SEA05162.1"/>
    <property type="molecule type" value="Genomic_DNA"/>
</dbReference>
<keyword evidence="2" id="KW-1185">Reference proteome</keyword>
<accession>A0A1H3Y2V0</accession>
<dbReference type="AlphaFoldDB" id="A0A1H3Y2V0"/>
<reference evidence="1 2" key="1">
    <citation type="submission" date="2016-10" db="EMBL/GenBank/DDBJ databases">
        <authorList>
            <person name="de Groot N.N."/>
        </authorList>
    </citation>
    <scope>NUCLEOTIDE SEQUENCE [LARGE SCALE GENOMIC DNA]</scope>
    <source>
        <strain evidence="1 2">SR12</strain>
    </source>
</reference>
<gene>
    <name evidence="1" type="ORF">SAMN04515656_10314</name>
</gene>
<sequence length="112" mass="12597">MTVNNELLNPNEVAFNEAGIKAFADLVKLTESKKVIDKQIDEVKSSLETLMKEHGIKSIDNEFIKITSVPSVTSKTVDLKAFKAAEPVDYEDLVMDYPKVTTRKGYVRFTVK</sequence>
<protein>
    <submittedName>
        <fullName evidence="1">Uncharacterized protein</fullName>
    </submittedName>
</protein>
<dbReference type="STRING" id="81409.SAMN04515656_10314"/>
<evidence type="ECO:0000313" key="1">
    <source>
        <dbReference type="EMBL" id="SEA05162.1"/>
    </source>
</evidence>
<evidence type="ECO:0000313" key="2">
    <source>
        <dbReference type="Proteomes" id="UP000199394"/>
    </source>
</evidence>
<proteinExistence type="predicted"/>
<name>A0A1H3Y2V0_9FIRM</name>